<organism evidence="2 3">
    <name type="scientific">Rothia endophytica</name>
    <dbReference type="NCBI Taxonomy" id="1324766"/>
    <lineage>
        <taxon>Bacteria</taxon>
        <taxon>Bacillati</taxon>
        <taxon>Actinomycetota</taxon>
        <taxon>Actinomycetes</taxon>
        <taxon>Micrococcales</taxon>
        <taxon>Micrococcaceae</taxon>
        <taxon>Rothia</taxon>
    </lineage>
</organism>
<feature type="transmembrane region" description="Helical" evidence="1">
    <location>
        <begin position="26"/>
        <end position="44"/>
    </location>
</feature>
<evidence type="ECO:0000313" key="3">
    <source>
        <dbReference type="Proteomes" id="UP001500187"/>
    </source>
</evidence>
<keyword evidence="3" id="KW-1185">Reference proteome</keyword>
<name>A0ABP9B6G9_9MICC</name>
<dbReference type="Proteomes" id="UP001500187">
    <property type="component" value="Unassembled WGS sequence"/>
</dbReference>
<reference evidence="3" key="1">
    <citation type="journal article" date="2019" name="Int. J. Syst. Evol. Microbiol.">
        <title>The Global Catalogue of Microorganisms (GCM) 10K type strain sequencing project: providing services to taxonomists for standard genome sequencing and annotation.</title>
        <authorList>
            <consortium name="The Broad Institute Genomics Platform"/>
            <consortium name="The Broad Institute Genome Sequencing Center for Infectious Disease"/>
            <person name="Wu L."/>
            <person name="Ma J."/>
        </authorList>
    </citation>
    <scope>NUCLEOTIDE SEQUENCE [LARGE SCALE GENOMIC DNA]</scope>
    <source>
        <strain evidence="3">JCM 18541</strain>
    </source>
</reference>
<evidence type="ECO:0008006" key="4">
    <source>
        <dbReference type="Google" id="ProtNLM"/>
    </source>
</evidence>
<protein>
    <recommendedName>
        <fullName evidence="4">SAF domain-containing protein</fullName>
    </recommendedName>
</protein>
<keyword evidence="1" id="KW-1133">Transmembrane helix</keyword>
<proteinExistence type="predicted"/>
<sequence length="219" mass="23120">MIKEALPMPSKLTPRFKKPGATDPRLLIGVFIVVLSLLGVLGIIRATNQTEPFYALTADVGIGEHVTTQNLTVVDARLAGSSKQYISADQPIAPGTVAKRPLVSGELLAASAITTDLKEGRRLVTLLKDQYAVADFQAGDRVDIWVASKVEGSNTYNEPRAIAEGAEIHSVTPQESIIGGTGQSAVELWVESDLLSPVLAASSDGSVINIVPSTYKAGQ</sequence>
<evidence type="ECO:0000313" key="2">
    <source>
        <dbReference type="EMBL" id="GAA4791358.1"/>
    </source>
</evidence>
<keyword evidence="1" id="KW-0472">Membrane</keyword>
<comment type="caution">
    <text evidence="2">The sequence shown here is derived from an EMBL/GenBank/DDBJ whole genome shotgun (WGS) entry which is preliminary data.</text>
</comment>
<keyword evidence="1" id="KW-0812">Transmembrane</keyword>
<dbReference type="EMBL" id="BAABKP010000001">
    <property type="protein sequence ID" value="GAA4791358.1"/>
    <property type="molecule type" value="Genomic_DNA"/>
</dbReference>
<gene>
    <name evidence="2" type="ORF">GCM10023352_06840</name>
</gene>
<accession>A0ABP9B6G9</accession>
<evidence type="ECO:0000256" key="1">
    <source>
        <dbReference type="SAM" id="Phobius"/>
    </source>
</evidence>